<evidence type="ECO:0000256" key="1">
    <source>
        <dbReference type="SAM" id="Coils"/>
    </source>
</evidence>
<feature type="region of interest" description="Disordered" evidence="2">
    <location>
        <begin position="126"/>
        <end position="168"/>
    </location>
</feature>
<feature type="region of interest" description="Disordered" evidence="2">
    <location>
        <begin position="634"/>
        <end position="655"/>
    </location>
</feature>
<keyword evidence="4" id="KW-1185">Reference proteome</keyword>
<sequence>MSRHNHVMQDLIHDSCKIRKRGCSSSSSTSSKLHNYRFKRAILVGNKTRKGLGSRSSTPVPSWKTTSLLRSGGVVESPKYESSKSRPVSARKLAATLWEMNEMPKVMEEKIKILKKKEKLRSVVSASLPPHLSDPSHSPVSEKMDRSVAGSTQRRTPSISQRHRLSEETVVQVDSRSSASLMEIETRSQAQIPSVPTVGIRTRLKDVSNALTTSRELLKIIVRIWSHNDPPTSSASLISALHAELERTRMQVNRLIKEQLSEQNEINYMVKCFAKEKASWKGKQQQAVEAAIESIAGELDTERKLRRRSESFNKKLGRELADTKALLLKTEKELESEKRAREILEQVCDELASDIGGDRAEVEVLKRESAKAHEEVEREREMLQLADKLREERVQMKLSEAKHQFEEKNAVVDKLRNQLEAFLRPKKTKKKGTRPSTLGNNDDISTYLSRTNFDFDQNDEKEDDGEVENGVDTDEDSGESDLHSIELNMDNNNKSFKWNHMSANIHDSRRVSVDDKMRGRNSVSGDVPRKITSIQRSVSDGVEWGSNTKAMQKPGDALNHERILEAEKQTLRKGYGEDLQRYKSVKGLRDQILSSSRTGAAGDFPSPVRQLTQSRHSIDTVQLVQERLNVVQGSGSKSRLVEARGEGQMVRRSRR</sequence>
<dbReference type="PANTHER" id="PTHR31071">
    <property type="entry name" value="GB|AAF24581.1"/>
    <property type="match status" value="1"/>
</dbReference>
<keyword evidence="1" id="KW-0175">Coiled coil</keyword>
<evidence type="ECO:0000313" key="3">
    <source>
        <dbReference type="EMBL" id="KAK1389670.1"/>
    </source>
</evidence>
<evidence type="ECO:0000313" key="4">
    <source>
        <dbReference type="Proteomes" id="UP001237642"/>
    </source>
</evidence>
<gene>
    <name evidence="3" type="ORF">POM88_017848</name>
</gene>
<dbReference type="AlphaFoldDB" id="A0AAD8MU76"/>
<name>A0AAD8MU76_9APIA</name>
<protein>
    <submittedName>
        <fullName evidence="3">Momilactone A synthase</fullName>
    </submittedName>
</protein>
<reference evidence="3" key="2">
    <citation type="submission" date="2023-05" db="EMBL/GenBank/DDBJ databases">
        <authorList>
            <person name="Schelkunov M.I."/>
        </authorList>
    </citation>
    <scope>NUCLEOTIDE SEQUENCE</scope>
    <source>
        <strain evidence="3">Hsosn_3</strain>
        <tissue evidence="3">Leaf</tissue>
    </source>
</reference>
<evidence type="ECO:0000256" key="2">
    <source>
        <dbReference type="SAM" id="MobiDB-lite"/>
    </source>
</evidence>
<feature type="coiled-coil region" evidence="1">
    <location>
        <begin position="313"/>
        <end position="418"/>
    </location>
</feature>
<proteinExistence type="predicted"/>
<dbReference type="Proteomes" id="UP001237642">
    <property type="component" value="Unassembled WGS sequence"/>
</dbReference>
<dbReference type="PANTHER" id="PTHR31071:SF7">
    <property type="entry name" value="OS04G0382800 PROTEIN"/>
    <property type="match status" value="1"/>
</dbReference>
<feature type="compositionally biased region" description="Polar residues" evidence="2">
    <location>
        <begin position="149"/>
        <end position="160"/>
    </location>
</feature>
<reference evidence="3" key="1">
    <citation type="submission" date="2023-02" db="EMBL/GenBank/DDBJ databases">
        <title>Genome of toxic invasive species Heracleum sosnowskyi carries increased number of genes despite the absence of recent whole-genome duplications.</title>
        <authorList>
            <person name="Schelkunov M."/>
            <person name="Shtratnikova V."/>
            <person name="Makarenko M."/>
            <person name="Klepikova A."/>
            <person name="Omelchenko D."/>
            <person name="Novikova G."/>
            <person name="Obukhova E."/>
            <person name="Bogdanov V."/>
            <person name="Penin A."/>
            <person name="Logacheva M."/>
        </authorList>
    </citation>
    <scope>NUCLEOTIDE SEQUENCE</scope>
    <source>
        <strain evidence="3">Hsosn_3</strain>
        <tissue evidence="3">Leaf</tissue>
    </source>
</reference>
<dbReference type="EMBL" id="JAUIZM010000004">
    <property type="protein sequence ID" value="KAK1389670.1"/>
    <property type="molecule type" value="Genomic_DNA"/>
</dbReference>
<organism evidence="3 4">
    <name type="scientific">Heracleum sosnowskyi</name>
    <dbReference type="NCBI Taxonomy" id="360622"/>
    <lineage>
        <taxon>Eukaryota</taxon>
        <taxon>Viridiplantae</taxon>
        <taxon>Streptophyta</taxon>
        <taxon>Embryophyta</taxon>
        <taxon>Tracheophyta</taxon>
        <taxon>Spermatophyta</taxon>
        <taxon>Magnoliopsida</taxon>
        <taxon>eudicotyledons</taxon>
        <taxon>Gunneridae</taxon>
        <taxon>Pentapetalae</taxon>
        <taxon>asterids</taxon>
        <taxon>campanulids</taxon>
        <taxon>Apiales</taxon>
        <taxon>Apiaceae</taxon>
        <taxon>Apioideae</taxon>
        <taxon>apioid superclade</taxon>
        <taxon>Tordylieae</taxon>
        <taxon>Tordyliinae</taxon>
        <taxon>Heracleum</taxon>
    </lineage>
</organism>
<comment type="caution">
    <text evidence="3">The sequence shown here is derived from an EMBL/GenBank/DDBJ whole genome shotgun (WGS) entry which is preliminary data.</text>
</comment>
<feature type="region of interest" description="Disordered" evidence="2">
    <location>
        <begin position="423"/>
        <end position="481"/>
    </location>
</feature>
<feature type="compositionally biased region" description="Low complexity" evidence="2">
    <location>
        <begin position="126"/>
        <end position="139"/>
    </location>
</feature>
<dbReference type="InterPro" id="IPR043424">
    <property type="entry name" value="BLT-like"/>
</dbReference>
<accession>A0AAD8MU76</accession>
<feature type="compositionally biased region" description="Acidic residues" evidence="2">
    <location>
        <begin position="456"/>
        <end position="479"/>
    </location>
</feature>
<feature type="compositionally biased region" description="Basic residues" evidence="2">
    <location>
        <begin position="424"/>
        <end position="433"/>
    </location>
</feature>
<feature type="compositionally biased region" description="Polar residues" evidence="2">
    <location>
        <begin position="434"/>
        <end position="455"/>
    </location>
</feature>